<evidence type="ECO:0000256" key="1">
    <source>
        <dbReference type="ARBA" id="ARBA00000868"/>
    </source>
</evidence>
<dbReference type="NCBIfam" id="NF002634">
    <property type="entry name" value="PRK02304.1-3"/>
    <property type="match status" value="1"/>
</dbReference>
<comment type="pathway">
    <text evidence="4 12">Purine metabolism; AMP biosynthesis via salvage pathway; AMP from adenine: step 1/1.</text>
</comment>
<dbReference type="NCBIfam" id="NF002636">
    <property type="entry name" value="PRK02304.1-5"/>
    <property type="match status" value="1"/>
</dbReference>
<evidence type="ECO:0000256" key="2">
    <source>
        <dbReference type="ARBA" id="ARBA00003968"/>
    </source>
</evidence>
<dbReference type="NCBIfam" id="TIGR01090">
    <property type="entry name" value="apt"/>
    <property type="match status" value="1"/>
</dbReference>
<evidence type="ECO:0000256" key="6">
    <source>
        <dbReference type="ARBA" id="ARBA00011738"/>
    </source>
</evidence>
<gene>
    <name evidence="12" type="primary">apt</name>
    <name evidence="14" type="ORF">COY37_10810</name>
</gene>
<evidence type="ECO:0000256" key="5">
    <source>
        <dbReference type="ARBA" id="ARBA00008391"/>
    </source>
</evidence>
<keyword evidence="8 12" id="KW-0963">Cytoplasm</keyword>
<comment type="catalytic activity">
    <reaction evidence="1 12">
        <text>AMP + diphosphate = 5-phospho-alpha-D-ribose 1-diphosphate + adenine</text>
        <dbReference type="Rhea" id="RHEA:16609"/>
        <dbReference type="ChEBI" id="CHEBI:16708"/>
        <dbReference type="ChEBI" id="CHEBI:33019"/>
        <dbReference type="ChEBI" id="CHEBI:58017"/>
        <dbReference type="ChEBI" id="CHEBI:456215"/>
        <dbReference type="EC" id="2.4.2.7"/>
    </reaction>
</comment>
<dbReference type="GO" id="GO:0016208">
    <property type="term" value="F:AMP binding"/>
    <property type="evidence" value="ECO:0007669"/>
    <property type="project" value="TreeGrafter"/>
</dbReference>
<comment type="subcellular location">
    <subcellularLocation>
        <location evidence="3 12">Cytoplasm</location>
    </subcellularLocation>
</comment>
<evidence type="ECO:0000256" key="12">
    <source>
        <dbReference type="HAMAP-Rule" id="MF_00004"/>
    </source>
</evidence>
<accession>A0A2M7T589</accession>
<dbReference type="SUPFAM" id="SSF53271">
    <property type="entry name" value="PRTase-like"/>
    <property type="match status" value="1"/>
</dbReference>
<dbReference type="GO" id="GO:0003999">
    <property type="term" value="F:adenine phosphoribosyltransferase activity"/>
    <property type="evidence" value="ECO:0007669"/>
    <property type="project" value="UniProtKB-UniRule"/>
</dbReference>
<dbReference type="GO" id="GO:0005737">
    <property type="term" value="C:cytoplasm"/>
    <property type="evidence" value="ECO:0007669"/>
    <property type="project" value="UniProtKB-SubCell"/>
</dbReference>
<protein>
    <recommendedName>
        <fullName evidence="7 12">Adenine phosphoribosyltransferase</fullName>
        <shortName evidence="12">APRT</shortName>
        <ecNumber evidence="7 12">2.4.2.7</ecNumber>
    </recommendedName>
</protein>
<comment type="caution">
    <text evidence="14">The sequence shown here is derived from an EMBL/GenBank/DDBJ whole genome shotgun (WGS) entry which is preliminary data.</text>
</comment>
<dbReference type="GO" id="GO:0002055">
    <property type="term" value="F:adenine binding"/>
    <property type="evidence" value="ECO:0007669"/>
    <property type="project" value="TreeGrafter"/>
</dbReference>
<dbReference type="PANTHER" id="PTHR32315:SF3">
    <property type="entry name" value="ADENINE PHOSPHORIBOSYLTRANSFERASE"/>
    <property type="match status" value="1"/>
</dbReference>
<dbReference type="FunFam" id="3.40.50.2020:FF:000004">
    <property type="entry name" value="Adenine phosphoribosyltransferase"/>
    <property type="match status" value="1"/>
</dbReference>
<dbReference type="InterPro" id="IPR050054">
    <property type="entry name" value="UPRTase/APRTase"/>
</dbReference>
<evidence type="ECO:0000259" key="13">
    <source>
        <dbReference type="Pfam" id="PF00156"/>
    </source>
</evidence>
<evidence type="ECO:0000256" key="11">
    <source>
        <dbReference type="ARBA" id="ARBA00022726"/>
    </source>
</evidence>
<comment type="similarity">
    <text evidence="5 12">Belongs to the purine/pyrimidine phosphoribosyltransferase family.</text>
</comment>
<dbReference type="InterPro" id="IPR005764">
    <property type="entry name" value="Ade_phspho_trans"/>
</dbReference>
<feature type="domain" description="Phosphoribosyltransferase" evidence="13">
    <location>
        <begin position="33"/>
        <end position="148"/>
    </location>
</feature>
<keyword evidence="11 12" id="KW-0660">Purine salvage</keyword>
<proteinExistence type="inferred from homology"/>
<dbReference type="Proteomes" id="UP000230956">
    <property type="component" value="Unassembled WGS sequence"/>
</dbReference>
<dbReference type="GO" id="GO:0044209">
    <property type="term" value="P:AMP salvage"/>
    <property type="evidence" value="ECO:0007669"/>
    <property type="project" value="UniProtKB-UniRule"/>
</dbReference>
<sequence>MDLKTYVRDIPDWPKEGVMFRDITPLLGNKESFKYAIDSIADHYKDKNIDIVLGAEARGFILASALAYRLGCGFVPARKPGKLPYNTLSAEYELEYGVDSLEMHEDAIKPSERVLVVDDVIATGGTAAAKVKLVEQLGGTIVGVAFLIELSFLNGRSKLEGQDVFSLITY</sequence>
<evidence type="ECO:0000256" key="9">
    <source>
        <dbReference type="ARBA" id="ARBA00022676"/>
    </source>
</evidence>
<evidence type="ECO:0000256" key="8">
    <source>
        <dbReference type="ARBA" id="ARBA00022490"/>
    </source>
</evidence>
<evidence type="ECO:0000256" key="7">
    <source>
        <dbReference type="ARBA" id="ARBA00011893"/>
    </source>
</evidence>
<evidence type="ECO:0000256" key="4">
    <source>
        <dbReference type="ARBA" id="ARBA00004659"/>
    </source>
</evidence>
<dbReference type="InterPro" id="IPR000836">
    <property type="entry name" value="PRTase_dom"/>
</dbReference>
<organism evidence="14 15">
    <name type="scientific">Candidatus Aquicultor secundus</name>
    <dbReference type="NCBI Taxonomy" id="1973895"/>
    <lineage>
        <taxon>Bacteria</taxon>
        <taxon>Bacillati</taxon>
        <taxon>Actinomycetota</taxon>
        <taxon>Candidatus Aquicultoria</taxon>
        <taxon>Candidatus Aquicultorales</taxon>
        <taxon>Candidatus Aquicultoraceae</taxon>
        <taxon>Candidatus Aquicultor</taxon>
    </lineage>
</organism>
<evidence type="ECO:0000313" key="15">
    <source>
        <dbReference type="Proteomes" id="UP000230956"/>
    </source>
</evidence>
<dbReference type="GO" id="GO:0006168">
    <property type="term" value="P:adenine salvage"/>
    <property type="evidence" value="ECO:0007669"/>
    <property type="project" value="InterPro"/>
</dbReference>
<evidence type="ECO:0000256" key="10">
    <source>
        <dbReference type="ARBA" id="ARBA00022679"/>
    </source>
</evidence>
<keyword evidence="9 12" id="KW-0328">Glycosyltransferase</keyword>
<evidence type="ECO:0000256" key="3">
    <source>
        <dbReference type="ARBA" id="ARBA00004496"/>
    </source>
</evidence>
<dbReference type="EMBL" id="PFNG01000251">
    <property type="protein sequence ID" value="PIZ35166.1"/>
    <property type="molecule type" value="Genomic_DNA"/>
</dbReference>
<dbReference type="Gene3D" id="3.40.50.2020">
    <property type="match status" value="1"/>
</dbReference>
<comment type="function">
    <text evidence="2 12">Catalyzes a salvage reaction resulting in the formation of AMP, that is energically less costly than de novo synthesis.</text>
</comment>
<dbReference type="InterPro" id="IPR029057">
    <property type="entry name" value="PRTase-like"/>
</dbReference>
<evidence type="ECO:0000313" key="14">
    <source>
        <dbReference type="EMBL" id="PIZ35166.1"/>
    </source>
</evidence>
<dbReference type="NCBIfam" id="NF002633">
    <property type="entry name" value="PRK02304.1-2"/>
    <property type="match status" value="1"/>
</dbReference>
<dbReference type="Pfam" id="PF00156">
    <property type="entry name" value="Pribosyltran"/>
    <property type="match status" value="1"/>
</dbReference>
<dbReference type="RefSeq" id="WP_286678861.1">
    <property type="nucleotide sequence ID" value="NZ_MNXI01000109.1"/>
</dbReference>
<dbReference type="HAMAP" id="MF_00004">
    <property type="entry name" value="Aden_phosphoribosyltr"/>
    <property type="match status" value="1"/>
</dbReference>
<dbReference type="EC" id="2.4.2.7" evidence="7 12"/>
<keyword evidence="10 12" id="KW-0808">Transferase</keyword>
<comment type="subunit">
    <text evidence="6 12">Homodimer.</text>
</comment>
<reference evidence="15" key="1">
    <citation type="submission" date="2017-09" db="EMBL/GenBank/DDBJ databases">
        <title>Depth-based differentiation of microbial function through sediment-hosted aquifers and enrichment of novel symbionts in the deep terrestrial subsurface.</title>
        <authorList>
            <person name="Probst A.J."/>
            <person name="Ladd B."/>
            <person name="Jarett J.K."/>
            <person name="Geller-Mcgrath D.E."/>
            <person name="Sieber C.M.K."/>
            <person name="Emerson J.B."/>
            <person name="Anantharaman K."/>
            <person name="Thomas B.C."/>
            <person name="Malmstrom R."/>
            <person name="Stieglmeier M."/>
            <person name="Klingl A."/>
            <person name="Woyke T."/>
            <person name="Ryan C.M."/>
            <person name="Banfield J.F."/>
        </authorList>
    </citation>
    <scope>NUCLEOTIDE SEQUENCE [LARGE SCALE GENOMIC DNA]</scope>
</reference>
<name>A0A2M7T589_9ACTN</name>
<dbReference type="AlphaFoldDB" id="A0A2M7T589"/>
<dbReference type="GO" id="GO:0006166">
    <property type="term" value="P:purine ribonucleoside salvage"/>
    <property type="evidence" value="ECO:0007669"/>
    <property type="project" value="UniProtKB-UniRule"/>
</dbReference>
<dbReference type="PANTHER" id="PTHR32315">
    <property type="entry name" value="ADENINE PHOSPHORIBOSYLTRANSFERASE"/>
    <property type="match status" value="1"/>
</dbReference>
<dbReference type="UniPathway" id="UPA00588">
    <property type="reaction ID" value="UER00646"/>
</dbReference>
<dbReference type="CDD" id="cd06223">
    <property type="entry name" value="PRTases_typeI"/>
    <property type="match status" value="1"/>
</dbReference>